<dbReference type="EnsemblMetazoa" id="G19710.3">
    <property type="protein sequence ID" value="G19710.3:cds"/>
    <property type="gene ID" value="G19710"/>
</dbReference>
<keyword evidence="2" id="KW-1185">Reference proteome</keyword>
<name>A0A8W8JJP3_MAGGI</name>
<sequence>MLSSTLKQFRHCSRSFSRLCAIQARARQAPGAAVSSKVTQGSEGRRFSTGKPQLTCFKSVQVDLSFDLGICRIFLTCIRPRTGKDDMKHLEMLM</sequence>
<proteinExistence type="predicted"/>
<reference evidence="1" key="1">
    <citation type="submission" date="2022-08" db="UniProtKB">
        <authorList>
            <consortium name="EnsemblMetazoa"/>
        </authorList>
    </citation>
    <scope>IDENTIFICATION</scope>
    <source>
        <strain evidence="1">05x7-T-G4-1.051#20</strain>
    </source>
</reference>
<protein>
    <submittedName>
        <fullName evidence="1">Uncharacterized protein</fullName>
    </submittedName>
</protein>
<dbReference type="Proteomes" id="UP000005408">
    <property type="component" value="Unassembled WGS sequence"/>
</dbReference>
<organism evidence="1 2">
    <name type="scientific">Magallana gigas</name>
    <name type="common">Pacific oyster</name>
    <name type="synonym">Crassostrea gigas</name>
    <dbReference type="NCBI Taxonomy" id="29159"/>
    <lineage>
        <taxon>Eukaryota</taxon>
        <taxon>Metazoa</taxon>
        <taxon>Spiralia</taxon>
        <taxon>Lophotrochozoa</taxon>
        <taxon>Mollusca</taxon>
        <taxon>Bivalvia</taxon>
        <taxon>Autobranchia</taxon>
        <taxon>Pteriomorphia</taxon>
        <taxon>Ostreida</taxon>
        <taxon>Ostreoidea</taxon>
        <taxon>Ostreidae</taxon>
        <taxon>Magallana</taxon>
    </lineage>
</organism>
<dbReference type="AlphaFoldDB" id="A0A8W8JJP3"/>
<evidence type="ECO:0000313" key="2">
    <source>
        <dbReference type="Proteomes" id="UP000005408"/>
    </source>
</evidence>
<accession>A0A8W8JJP3</accession>
<evidence type="ECO:0000313" key="1">
    <source>
        <dbReference type="EnsemblMetazoa" id="G19710.3:cds"/>
    </source>
</evidence>